<accession>A0A5Q3QNK7</accession>
<organism evidence="1 2">
    <name type="scientific">Allosaccharopolyspora coralli</name>
    <dbReference type="NCBI Taxonomy" id="2665642"/>
    <lineage>
        <taxon>Bacteria</taxon>
        <taxon>Bacillati</taxon>
        <taxon>Actinomycetota</taxon>
        <taxon>Actinomycetes</taxon>
        <taxon>Pseudonocardiales</taxon>
        <taxon>Pseudonocardiaceae</taxon>
        <taxon>Allosaccharopolyspora</taxon>
    </lineage>
</organism>
<reference evidence="2" key="1">
    <citation type="submission" date="2019-11" db="EMBL/GenBank/DDBJ databases">
        <title>The complete genome sequence of Saccharopolyspora sp. E2A.</title>
        <authorList>
            <person name="Zhang G."/>
        </authorList>
    </citation>
    <scope>NUCLEOTIDE SEQUENCE [LARGE SCALE GENOMIC DNA]</scope>
    <source>
        <strain evidence="2">E2A</strain>
    </source>
</reference>
<evidence type="ECO:0000313" key="1">
    <source>
        <dbReference type="EMBL" id="QGK72347.1"/>
    </source>
</evidence>
<proteinExistence type="predicted"/>
<evidence type="ECO:0000313" key="2">
    <source>
        <dbReference type="Proteomes" id="UP000371041"/>
    </source>
</evidence>
<protein>
    <submittedName>
        <fullName evidence="1">Uncharacterized protein</fullName>
    </submittedName>
</protein>
<gene>
    <name evidence="1" type="ORF">GIY23_16440</name>
</gene>
<dbReference type="AlphaFoldDB" id="A0A5Q3QNK7"/>
<sequence>MLHTLVCKEAPTLFALCRAIDHRRSANVEYWGLSFPHHATVVHPDGGAHGSFQSAASAHHLFSTAAPLHLVWP</sequence>
<keyword evidence="2" id="KW-1185">Reference proteome</keyword>
<dbReference type="Proteomes" id="UP000371041">
    <property type="component" value="Chromosome"/>
</dbReference>
<dbReference type="EMBL" id="CP045929">
    <property type="protein sequence ID" value="QGK72347.1"/>
    <property type="molecule type" value="Genomic_DNA"/>
</dbReference>
<dbReference type="KEGG" id="sace:GIY23_16440"/>
<name>A0A5Q3QNK7_9PSEU</name>